<keyword evidence="9 10" id="KW-0342">GTP-binding</keyword>
<dbReference type="NCBIfam" id="TIGR00157">
    <property type="entry name" value="ribosome small subunit-dependent GTPase A"/>
    <property type="match status" value="1"/>
</dbReference>
<feature type="domain" description="EngC GTPase" evidence="12">
    <location>
        <begin position="110"/>
        <end position="257"/>
    </location>
</feature>
<dbReference type="HAMAP" id="MF_01820">
    <property type="entry name" value="GTPase_RsgA"/>
    <property type="match status" value="1"/>
</dbReference>
<evidence type="ECO:0000256" key="10">
    <source>
        <dbReference type="HAMAP-Rule" id="MF_01820"/>
    </source>
</evidence>
<comment type="subunit">
    <text evidence="10">Monomer. Associates with 30S ribosomal subunit, binds 16S rRNA.</text>
</comment>
<dbReference type="Pfam" id="PF03193">
    <property type="entry name" value="RsgA_GTPase"/>
    <property type="match status" value="1"/>
</dbReference>
<dbReference type="GO" id="GO:0005737">
    <property type="term" value="C:cytoplasm"/>
    <property type="evidence" value="ECO:0007669"/>
    <property type="project" value="UniProtKB-SubCell"/>
</dbReference>
<dbReference type="InterPro" id="IPR004881">
    <property type="entry name" value="Ribosome_biogen_GTPase_RsgA"/>
</dbReference>
<dbReference type="PANTHER" id="PTHR32120:SF10">
    <property type="entry name" value="SMALL RIBOSOMAL SUBUNIT BIOGENESIS GTPASE RSGA"/>
    <property type="match status" value="1"/>
</dbReference>
<gene>
    <name evidence="10" type="primary">rsgA</name>
    <name evidence="14" type="ORF">LX16_1448</name>
</gene>
<dbReference type="Proteomes" id="UP000321617">
    <property type="component" value="Unassembled WGS sequence"/>
</dbReference>
<dbReference type="CDD" id="cd01854">
    <property type="entry name" value="YjeQ_EngC"/>
    <property type="match status" value="1"/>
</dbReference>
<dbReference type="EC" id="3.6.1.-" evidence="10"/>
<comment type="caution">
    <text evidence="14">The sequence shown here is derived from an EMBL/GenBank/DDBJ whole genome shotgun (WGS) entry which is preliminary data.</text>
</comment>
<keyword evidence="1 10" id="KW-0963">Cytoplasm</keyword>
<dbReference type="AlphaFoldDB" id="A0A562VCX5"/>
<comment type="cofactor">
    <cofactor evidence="10">
        <name>Zn(2+)</name>
        <dbReference type="ChEBI" id="CHEBI:29105"/>
    </cofactor>
    <text evidence="10">Binds 1 zinc ion per subunit.</text>
</comment>
<evidence type="ECO:0000313" key="14">
    <source>
        <dbReference type="EMBL" id="TWJ15734.1"/>
    </source>
</evidence>
<feature type="binding site" evidence="10">
    <location>
        <position position="295"/>
    </location>
    <ligand>
        <name>Zn(2+)</name>
        <dbReference type="ChEBI" id="CHEBI:29105"/>
    </ligand>
</feature>
<keyword evidence="15" id="KW-1185">Reference proteome</keyword>
<dbReference type="InterPro" id="IPR010914">
    <property type="entry name" value="RsgA_GTPase_dom"/>
</dbReference>
<keyword evidence="2 10" id="KW-0690">Ribosome biogenesis</keyword>
<feature type="compositionally biased region" description="Basic residues" evidence="11">
    <location>
        <begin position="342"/>
        <end position="359"/>
    </location>
</feature>
<dbReference type="PROSITE" id="PS50936">
    <property type="entry name" value="ENGC_GTPASE"/>
    <property type="match status" value="1"/>
</dbReference>
<organism evidence="14 15">
    <name type="scientific">Stackebrandtia albiflava</name>
    <dbReference type="NCBI Taxonomy" id="406432"/>
    <lineage>
        <taxon>Bacteria</taxon>
        <taxon>Bacillati</taxon>
        <taxon>Actinomycetota</taxon>
        <taxon>Actinomycetes</taxon>
        <taxon>Glycomycetales</taxon>
        <taxon>Glycomycetaceae</taxon>
        <taxon>Stackebrandtia</taxon>
    </lineage>
</organism>
<evidence type="ECO:0000256" key="2">
    <source>
        <dbReference type="ARBA" id="ARBA00022517"/>
    </source>
</evidence>
<proteinExistence type="inferred from homology"/>
<feature type="binding site" evidence="10">
    <location>
        <begin position="202"/>
        <end position="210"/>
    </location>
    <ligand>
        <name>GTP</name>
        <dbReference type="ChEBI" id="CHEBI:37565"/>
    </ligand>
</feature>
<keyword evidence="3 10" id="KW-0479">Metal-binding</keyword>
<evidence type="ECO:0000259" key="13">
    <source>
        <dbReference type="PROSITE" id="PS51721"/>
    </source>
</evidence>
<feature type="region of interest" description="Disordered" evidence="11">
    <location>
        <begin position="340"/>
        <end position="359"/>
    </location>
</feature>
<feature type="binding site" evidence="10">
    <location>
        <position position="290"/>
    </location>
    <ligand>
        <name>Zn(2+)</name>
        <dbReference type="ChEBI" id="CHEBI:29105"/>
    </ligand>
</feature>
<dbReference type="PROSITE" id="PS51721">
    <property type="entry name" value="G_CP"/>
    <property type="match status" value="1"/>
</dbReference>
<evidence type="ECO:0000256" key="4">
    <source>
        <dbReference type="ARBA" id="ARBA00022730"/>
    </source>
</evidence>
<dbReference type="GO" id="GO:0019843">
    <property type="term" value="F:rRNA binding"/>
    <property type="evidence" value="ECO:0007669"/>
    <property type="project" value="UniProtKB-KW"/>
</dbReference>
<evidence type="ECO:0000256" key="11">
    <source>
        <dbReference type="SAM" id="MobiDB-lite"/>
    </source>
</evidence>
<dbReference type="InterPro" id="IPR027417">
    <property type="entry name" value="P-loop_NTPase"/>
</dbReference>
<feature type="binding site" evidence="10">
    <location>
        <position position="303"/>
    </location>
    <ligand>
        <name>Zn(2+)</name>
        <dbReference type="ChEBI" id="CHEBI:29105"/>
    </ligand>
</feature>
<dbReference type="GO" id="GO:0042274">
    <property type="term" value="P:ribosomal small subunit biogenesis"/>
    <property type="evidence" value="ECO:0007669"/>
    <property type="project" value="UniProtKB-UniRule"/>
</dbReference>
<dbReference type="GO" id="GO:0046872">
    <property type="term" value="F:metal ion binding"/>
    <property type="evidence" value="ECO:0007669"/>
    <property type="project" value="UniProtKB-KW"/>
</dbReference>
<dbReference type="RefSeq" id="WP_244615771.1">
    <property type="nucleotide sequence ID" value="NZ_BAABIJ010000001.1"/>
</dbReference>
<feature type="binding site" evidence="10">
    <location>
        <position position="297"/>
    </location>
    <ligand>
        <name>Zn(2+)</name>
        <dbReference type="ChEBI" id="CHEBI:29105"/>
    </ligand>
</feature>
<dbReference type="EMBL" id="VLLL01000005">
    <property type="protein sequence ID" value="TWJ15734.1"/>
    <property type="molecule type" value="Genomic_DNA"/>
</dbReference>
<dbReference type="Gene3D" id="3.40.50.300">
    <property type="entry name" value="P-loop containing nucleotide triphosphate hydrolases"/>
    <property type="match status" value="1"/>
</dbReference>
<name>A0A562VCX5_9ACTN</name>
<protein>
    <recommendedName>
        <fullName evidence="10">Small ribosomal subunit biogenesis GTPase RsgA</fullName>
        <ecNumber evidence="10">3.6.1.-</ecNumber>
    </recommendedName>
</protein>
<feature type="binding site" evidence="10">
    <location>
        <begin position="149"/>
        <end position="152"/>
    </location>
    <ligand>
        <name>GTP</name>
        <dbReference type="ChEBI" id="CHEBI:37565"/>
    </ligand>
</feature>
<dbReference type="SUPFAM" id="SSF52540">
    <property type="entry name" value="P-loop containing nucleoside triphosphate hydrolases"/>
    <property type="match status" value="1"/>
</dbReference>
<evidence type="ECO:0000313" key="15">
    <source>
        <dbReference type="Proteomes" id="UP000321617"/>
    </source>
</evidence>
<reference evidence="14 15" key="1">
    <citation type="journal article" date="2013" name="Stand. Genomic Sci.">
        <title>Genomic Encyclopedia of Type Strains, Phase I: The one thousand microbial genomes (KMG-I) project.</title>
        <authorList>
            <person name="Kyrpides N.C."/>
            <person name="Woyke T."/>
            <person name="Eisen J.A."/>
            <person name="Garrity G."/>
            <person name="Lilburn T.G."/>
            <person name="Beck B.J."/>
            <person name="Whitman W.B."/>
            <person name="Hugenholtz P."/>
            <person name="Klenk H.P."/>
        </authorList>
    </citation>
    <scope>NUCLEOTIDE SEQUENCE [LARGE SCALE GENOMIC DNA]</scope>
    <source>
        <strain evidence="14 15">DSM 45044</strain>
    </source>
</reference>
<keyword evidence="5 10" id="KW-0547">Nucleotide-binding</keyword>
<sequence length="359" mass="38273">MSLASLGWDAQFAASYARFDRRGNRPGRIARVDRGVCTVLTETGTTRASLAGRMLGIIARDPLAMPSVGDWTAVRRWDDDRFTVEAVLPRRSAIVRSTAGKAAEGQAVAANADTVAVVESLDPDPDAGRIERLMALAHESGAEPILVLTKADAVADPDLLAADLATAVPEGTAVIPVSAVTGRGIARVRDYIAVGRTLALIGASGAGKSTLVNTLAGAEVMATRRLRADGRGRHTTSYRALIPIPGGGVVLDTPGLRAVGLFDRRPGDAASPADGLALAFGDLEELAAACRFGDCRHDTEPGCAVAEAVANGLVTTRRLDNWRKLQREQAFERQRVEVRGRDGRRRGRRPKRNLHPWER</sequence>
<evidence type="ECO:0000256" key="3">
    <source>
        <dbReference type="ARBA" id="ARBA00022723"/>
    </source>
</evidence>
<feature type="domain" description="CP-type G" evidence="13">
    <location>
        <begin position="102"/>
        <end position="259"/>
    </location>
</feature>
<evidence type="ECO:0000256" key="8">
    <source>
        <dbReference type="ARBA" id="ARBA00022884"/>
    </source>
</evidence>
<comment type="function">
    <text evidence="10">One of several proteins that assist in the late maturation steps of the functional core of the 30S ribosomal subunit. Helps release RbfA from mature subunits. May play a role in the assembly of ribosomal proteins into the subunit. Circularly permuted GTPase that catalyzes slow GTP hydrolysis, GTPase activity is stimulated by the 30S ribosomal subunit.</text>
</comment>
<keyword evidence="8 10" id="KW-0694">RNA-binding</keyword>
<evidence type="ECO:0000259" key="12">
    <source>
        <dbReference type="PROSITE" id="PS50936"/>
    </source>
</evidence>
<evidence type="ECO:0000256" key="6">
    <source>
        <dbReference type="ARBA" id="ARBA00022801"/>
    </source>
</evidence>
<dbReference type="GO" id="GO:0005525">
    <property type="term" value="F:GTP binding"/>
    <property type="evidence" value="ECO:0007669"/>
    <property type="project" value="UniProtKB-UniRule"/>
</dbReference>
<keyword evidence="4 10" id="KW-0699">rRNA-binding</keyword>
<evidence type="ECO:0000256" key="5">
    <source>
        <dbReference type="ARBA" id="ARBA00022741"/>
    </source>
</evidence>
<dbReference type="Gene3D" id="1.10.40.50">
    <property type="entry name" value="Probable gtpase engc, domain 3"/>
    <property type="match status" value="1"/>
</dbReference>
<dbReference type="InterPro" id="IPR030378">
    <property type="entry name" value="G_CP_dom"/>
</dbReference>
<evidence type="ECO:0000256" key="7">
    <source>
        <dbReference type="ARBA" id="ARBA00022833"/>
    </source>
</evidence>
<evidence type="ECO:0000256" key="9">
    <source>
        <dbReference type="ARBA" id="ARBA00023134"/>
    </source>
</evidence>
<evidence type="ECO:0000256" key="1">
    <source>
        <dbReference type="ARBA" id="ARBA00022490"/>
    </source>
</evidence>
<dbReference type="GO" id="GO:0003924">
    <property type="term" value="F:GTPase activity"/>
    <property type="evidence" value="ECO:0007669"/>
    <property type="project" value="UniProtKB-UniRule"/>
</dbReference>
<keyword evidence="6 10" id="KW-0378">Hydrolase</keyword>
<keyword evidence="7 10" id="KW-0862">Zinc</keyword>
<dbReference type="PANTHER" id="PTHR32120">
    <property type="entry name" value="SMALL RIBOSOMAL SUBUNIT BIOGENESIS GTPASE RSGA"/>
    <property type="match status" value="1"/>
</dbReference>
<comment type="subcellular location">
    <subcellularLocation>
        <location evidence="10">Cytoplasm</location>
    </subcellularLocation>
</comment>
<accession>A0A562VCX5</accession>
<comment type="similarity">
    <text evidence="10">Belongs to the TRAFAC class YlqF/YawG GTPase family. RsgA subfamily.</text>
</comment>